<comment type="caution">
    <text evidence="1">The sequence shown here is derived from an EMBL/GenBank/DDBJ whole genome shotgun (WGS) entry which is preliminary data.</text>
</comment>
<sequence length="83" mass="9347">MKKQVKKQEIKMTAFRQEGDPSDCKSTVRISGLGNIDYICDNCNSVLMENILQNSMSGTFRVYCCRCGLTNEIDFPAVKSTNK</sequence>
<name>A0A0C1L6X4_9BACT</name>
<protein>
    <submittedName>
        <fullName evidence="1">Uncharacterized protein</fullName>
    </submittedName>
</protein>
<reference evidence="1 2" key="1">
    <citation type="submission" date="2014-11" db="EMBL/GenBank/DDBJ databases">
        <title>Genome sequence of Flavihumibacter solisilvae 3-3.</title>
        <authorList>
            <person name="Zhou G."/>
            <person name="Li M."/>
            <person name="Wang G."/>
        </authorList>
    </citation>
    <scope>NUCLEOTIDE SEQUENCE [LARGE SCALE GENOMIC DNA]</scope>
    <source>
        <strain evidence="1 2">3-3</strain>
    </source>
</reference>
<keyword evidence="2" id="KW-1185">Reference proteome</keyword>
<proteinExistence type="predicted"/>
<dbReference type="AlphaFoldDB" id="A0A0C1L6X4"/>
<accession>A0A0C1L6X4</accession>
<evidence type="ECO:0000313" key="1">
    <source>
        <dbReference type="EMBL" id="KIC95271.1"/>
    </source>
</evidence>
<evidence type="ECO:0000313" key="2">
    <source>
        <dbReference type="Proteomes" id="UP000031408"/>
    </source>
</evidence>
<dbReference type="EMBL" id="JSVC01000007">
    <property type="protein sequence ID" value="KIC95271.1"/>
    <property type="molecule type" value="Genomic_DNA"/>
</dbReference>
<organism evidence="1 2">
    <name type="scientific">Flavihumibacter solisilvae</name>
    <dbReference type="NCBI Taxonomy" id="1349421"/>
    <lineage>
        <taxon>Bacteria</taxon>
        <taxon>Pseudomonadati</taxon>
        <taxon>Bacteroidota</taxon>
        <taxon>Chitinophagia</taxon>
        <taxon>Chitinophagales</taxon>
        <taxon>Chitinophagaceae</taxon>
        <taxon>Flavihumibacter</taxon>
    </lineage>
</organism>
<dbReference type="Proteomes" id="UP000031408">
    <property type="component" value="Unassembled WGS sequence"/>
</dbReference>
<gene>
    <name evidence="1" type="ORF">OI18_06530</name>
</gene>